<evidence type="ECO:0000259" key="2">
    <source>
        <dbReference type="Pfam" id="PF14200"/>
    </source>
</evidence>
<proteinExistence type="predicted"/>
<dbReference type="EMBL" id="BMVG01000018">
    <property type="protein sequence ID" value="GHE09005.1"/>
    <property type="molecule type" value="Genomic_DNA"/>
</dbReference>
<dbReference type="AlphaFoldDB" id="A0A918YNA6"/>
<feature type="region of interest" description="Disordered" evidence="1">
    <location>
        <begin position="72"/>
        <end position="96"/>
    </location>
</feature>
<reference evidence="3" key="1">
    <citation type="journal article" date="2014" name="Int. J. Syst. Evol. Microbiol.">
        <title>Complete genome sequence of Corynebacterium casei LMG S-19264T (=DSM 44701T), isolated from a smear-ripened cheese.</title>
        <authorList>
            <consortium name="US DOE Joint Genome Institute (JGI-PGF)"/>
            <person name="Walter F."/>
            <person name="Albersmeier A."/>
            <person name="Kalinowski J."/>
            <person name="Ruckert C."/>
        </authorList>
    </citation>
    <scope>NUCLEOTIDE SEQUENCE</scope>
    <source>
        <strain evidence="3">JCM 4714</strain>
    </source>
</reference>
<comment type="caution">
    <text evidence="3">The sequence shown here is derived from an EMBL/GenBank/DDBJ whole genome shotgun (WGS) entry which is preliminary data.</text>
</comment>
<dbReference type="Pfam" id="PF14200">
    <property type="entry name" value="RicinB_lectin_2"/>
    <property type="match status" value="1"/>
</dbReference>
<dbReference type="Gene3D" id="2.80.10.50">
    <property type="match status" value="2"/>
</dbReference>
<feature type="compositionally biased region" description="Polar residues" evidence="1">
    <location>
        <begin position="83"/>
        <end position="92"/>
    </location>
</feature>
<protein>
    <recommendedName>
        <fullName evidence="2">Ricin B lectin domain-containing protein</fullName>
    </recommendedName>
</protein>
<name>A0A918YNA6_9ACTN</name>
<evidence type="ECO:0000256" key="1">
    <source>
        <dbReference type="SAM" id="MobiDB-lite"/>
    </source>
</evidence>
<accession>A0A918YNA6</accession>
<dbReference type="InterPro" id="IPR000772">
    <property type="entry name" value="Ricin_B_lectin"/>
</dbReference>
<organism evidence="3 4">
    <name type="scientific">Streptomyces alanosinicus</name>
    <dbReference type="NCBI Taxonomy" id="68171"/>
    <lineage>
        <taxon>Bacteria</taxon>
        <taxon>Bacillati</taxon>
        <taxon>Actinomycetota</taxon>
        <taxon>Actinomycetes</taxon>
        <taxon>Kitasatosporales</taxon>
        <taxon>Streptomycetaceae</taxon>
        <taxon>Streptomyces</taxon>
    </lineage>
</organism>
<evidence type="ECO:0000313" key="3">
    <source>
        <dbReference type="EMBL" id="GHE09005.1"/>
    </source>
</evidence>
<feature type="region of interest" description="Disordered" evidence="1">
    <location>
        <begin position="199"/>
        <end position="275"/>
    </location>
</feature>
<dbReference type="SUPFAM" id="SSF50370">
    <property type="entry name" value="Ricin B-like lectins"/>
    <property type="match status" value="2"/>
</dbReference>
<gene>
    <name evidence="3" type="ORF">GCM10010339_59860</name>
</gene>
<dbReference type="InterPro" id="IPR035992">
    <property type="entry name" value="Ricin_B-like_lectins"/>
</dbReference>
<feature type="compositionally biased region" description="Low complexity" evidence="1">
    <location>
        <begin position="235"/>
        <end position="250"/>
    </location>
</feature>
<reference evidence="3" key="2">
    <citation type="submission" date="2020-09" db="EMBL/GenBank/DDBJ databases">
        <authorList>
            <person name="Sun Q."/>
            <person name="Ohkuma M."/>
        </authorList>
    </citation>
    <scope>NUCLEOTIDE SEQUENCE</scope>
    <source>
        <strain evidence="3">JCM 4714</strain>
    </source>
</reference>
<feature type="domain" description="Ricin B lectin" evidence="2">
    <location>
        <begin position="21"/>
        <end position="74"/>
    </location>
</feature>
<evidence type="ECO:0000313" key="4">
    <source>
        <dbReference type="Proteomes" id="UP000655443"/>
    </source>
</evidence>
<sequence>MRTGCLETPSRPARAASRWPWRLLSFGNEQYQIRSIATGLCLDVGASTTPRDVTHLALTPCKATDSQHWLLTPPAGSDPRNKALSSNLSDSYTDPVGLEHVQTGRMLAGEPRELDGMRVRAYPHRTQPTPNREKRIPEWVDNVRVRIRDATTGLCIQTDPNLPSDGFLGIDLRACNGSRGQTWRVQPVSENAFRLRNDQPVLGDDAWPRGRRSGPLRGESGNDGAVAVCKTSQPSDSRSTASGSGDGATSVKTGMPRSTSFGRASTWAPFGGVWS</sequence>
<keyword evidence="4" id="KW-1185">Reference proteome</keyword>
<dbReference type="RefSeq" id="WP_189956736.1">
    <property type="nucleotide sequence ID" value="NZ_BMVG01000018.1"/>
</dbReference>
<dbReference type="PROSITE" id="PS50231">
    <property type="entry name" value="RICIN_B_LECTIN"/>
    <property type="match status" value="2"/>
</dbReference>
<dbReference type="CDD" id="cd00161">
    <property type="entry name" value="beta-trefoil_Ricin-like"/>
    <property type="match status" value="1"/>
</dbReference>
<dbReference type="Proteomes" id="UP000655443">
    <property type="component" value="Unassembled WGS sequence"/>
</dbReference>